<name>A0A7C1BE06_UNCW3</name>
<evidence type="ECO:0000256" key="1">
    <source>
        <dbReference type="SAM" id="SignalP"/>
    </source>
</evidence>
<feature type="signal peptide" evidence="1">
    <location>
        <begin position="1"/>
        <end position="21"/>
    </location>
</feature>
<evidence type="ECO:0000259" key="2">
    <source>
        <dbReference type="Pfam" id="PF19572"/>
    </source>
</evidence>
<dbReference type="AlphaFoldDB" id="A0A7C1BE06"/>
<keyword evidence="1" id="KW-0732">Signal</keyword>
<dbReference type="Proteomes" id="UP000885931">
    <property type="component" value="Unassembled WGS sequence"/>
</dbReference>
<sequence>MSNTKWAVLLGVILTAGALMASATEAGGVFLTIFPGAKATAIGAAFSAVADDATASYYNPGAMAYFNKTEFSLIHAPWLRALASDMYYEFAGFVKPIGKAGVLGGHVIYLTLGEMVAVKEGGEVVGRFRPYDVAVDVAYSTKLRENLGLGVGAKLIHSFLAPGNIIREVLGEPGGGGSATTFALDGGVLYKPFKCLNLSAVLANMGPGLKYTESGNTDPLPWLLRLGFAIRPIENKYHRITISGDANKVLVGFISDLKDLGLSYVLKEAWLHGGIEYTYYDLISLRVGYFYDRYGLRKGITFGGGVKFKNFKLDIADDSKIYDFEESSNRRFSISYIMNQ</sequence>
<gene>
    <name evidence="3" type="ORF">ENG67_05115</name>
</gene>
<feature type="chain" id="PRO_5027709943" evidence="1">
    <location>
        <begin position="22"/>
        <end position="340"/>
    </location>
</feature>
<comment type="caution">
    <text evidence="3">The sequence shown here is derived from an EMBL/GenBank/DDBJ whole genome shotgun (WGS) entry which is preliminary data.</text>
</comment>
<organism evidence="3">
    <name type="scientific">candidate division WOR-3 bacterium</name>
    <dbReference type="NCBI Taxonomy" id="2052148"/>
    <lineage>
        <taxon>Bacteria</taxon>
        <taxon>Bacteria division WOR-3</taxon>
    </lineage>
</organism>
<proteinExistence type="predicted"/>
<feature type="domain" description="Type IX secretion system protein PorV" evidence="2">
    <location>
        <begin position="28"/>
        <end position="251"/>
    </location>
</feature>
<dbReference type="EMBL" id="DRBW01000192">
    <property type="protein sequence ID" value="HDM90569.1"/>
    <property type="molecule type" value="Genomic_DNA"/>
</dbReference>
<dbReference type="Gene3D" id="2.40.160.60">
    <property type="entry name" value="Outer membrane protein transport protein (OMPP1/FadL/TodX)"/>
    <property type="match status" value="1"/>
</dbReference>
<protein>
    <submittedName>
        <fullName evidence="3">PorV/PorQ family protein</fullName>
    </submittedName>
</protein>
<dbReference type="Pfam" id="PF19572">
    <property type="entry name" value="PorV"/>
    <property type="match status" value="1"/>
</dbReference>
<accession>A0A7C1BE06</accession>
<dbReference type="NCBIfam" id="NF033709">
    <property type="entry name" value="PorV_fam"/>
    <property type="match status" value="1"/>
</dbReference>
<reference evidence="3" key="1">
    <citation type="journal article" date="2020" name="mSystems">
        <title>Genome- and Community-Level Interaction Insights into Carbon Utilization and Element Cycling Functions of Hydrothermarchaeota in Hydrothermal Sediment.</title>
        <authorList>
            <person name="Zhou Z."/>
            <person name="Liu Y."/>
            <person name="Xu W."/>
            <person name="Pan J."/>
            <person name="Luo Z.H."/>
            <person name="Li M."/>
        </authorList>
    </citation>
    <scope>NUCLEOTIDE SEQUENCE [LARGE SCALE GENOMIC DNA]</scope>
    <source>
        <strain evidence="3">HyVt-237</strain>
    </source>
</reference>
<evidence type="ECO:0000313" key="3">
    <source>
        <dbReference type="EMBL" id="HDM90569.1"/>
    </source>
</evidence>
<dbReference type="InterPro" id="IPR045741">
    <property type="entry name" value="PorV"/>
</dbReference>